<feature type="transmembrane region" description="Helical" evidence="6">
    <location>
        <begin position="123"/>
        <end position="139"/>
    </location>
</feature>
<dbReference type="PANTHER" id="PTHR11706:SF33">
    <property type="entry name" value="NATURAL RESISTANCE-ASSOCIATED MACROPHAGE PROTEIN 2"/>
    <property type="match status" value="1"/>
</dbReference>
<keyword evidence="8" id="KW-1185">Reference proteome</keyword>
<dbReference type="PANTHER" id="PTHR11706">
    <property type="entry name" value="SOLUTE CARRIER PROTEIN FAMILY 11 MEMBER"/>
    <property type="match status" value="1"/>
</dbReference>
<reference evidence="7 8" key="2">
    <citation type="submission" date="2009-02" db="EMBL/GenBank/DDBJ databases">
        <title>Draft genome sequence of Blautia hydrogenotrophica DSM 10507 (Ruminococcus hydrogenotrophicus DSM 10507).</title>
        <authorList>
            <person name="Sudarsanam P."/>
            <person name="Ley R."/>
            <person name="Guruge J."/>
            <person name="Turnbaugh P.J."/>
            <person name="Mahowald M."/>
            <person name="Liep D."/>
            <person name="Gordon J."/>
        </authorList>
    </citation>
    <scope>NUCLEOTIDE SEQUENCE [LARGE SCALE GENOMIC DNA]</scope>
    <source>
        <strain evidence="8">DSM 10507 / JCM 14656 / S5a33</strain>
    </source>
</reference>
<proteinExistence type="predicted"/>
<dbReference type="PATRIC" id="fig|476272.21.peg.1745"/>
<sequence length="414" mass="44115">MSEGKLTLKDYIKAMGPGAIMSAAIIGPGTVTTASQQGALYGFTSLWILLVACVIAYFFQEPAMRISIGCKESVMVGVREHLSPGVAKFLWIVIFVGSIAFQAGNLSGASMALEYFVPGTSNLMWAVVMSLLAFIIVMLNRYKVIENVNQVLILMMVFAFVLTAFTSGPDIGDLVTEGFSFKIPGGNAVLAVSLLATTVTPNLVLGYSAFLRKKYADSQTPARDIKLAKADLGLNMFVTFLITGSIIVCSATVIHPTGKEITSAADMATQLVPLLGRFAGILFSIGLWAAAISSVLYHVSIHNTLFPTAFHVDEDPKAKHNLAVVAAVVLIPVILIAFLGQSPVQLIIAAQALNGIALPMVCVICWILCNKKDLLGTYANNLRQNIVMGCVTVLTTIFALNALISVGKSILAMF</sequence>
<dbReference type="GO" id="GO:0005384">
    <property type="term" value="F:manganese ion transmembrane transporter activity"/>
    <property type="evidence" value="ECO:0007669"/>
    <property type="project" value="TreeGrafter"/>
</dbReference>
<dbReference type="Proteomes" id="UP000003100">
    <property type="component" value="Unassembled WGS sequence"/>
</dbReference>
<gene>
    <name evidence="7" type="ORF">RUMHYD_02313</name>
</gene>
<dbReference type="EMBL" id="ACBZ01000124">
    <property type="protein sequence ID" value="EEG48785.1"/>
    <property type="molecule type" value="Genomic_DNA"/>
</dbReference>
<name>C0CN75_BLAHS</name>
<evidence type="ECO:0000256" key="3">
    <source>
        <dbReference type="ARBA" id="ARBA00022692"/>
    </source>
</evidence>
<feature type="transmembrane region" description="Helical" evidence="6">
    <location>
        <begin position="346"/>
        <end position="369"/>
    </location>
</feature>
<comment type="caution">
    <text evidence="7">The sequence shown here is derived from an EMBL/GenBank/DDBJ whole genome shotgun (WGS) entry which is preliminary data.</text>
</comment>
<evidence type="ECO:0000256" key="5">
    <source>
        <dbReference type="ARBA" id="ARBA00023136"/>
    </source>
</evidence>
<evidence type="ECO:0000256" key="4">
    <source>
        <dbReference type="ARBA" id="ARBA00022989"/>
    </source>
</evidence>
<keyword evidence="4 6" id="KW-1133">Transmembrane helix</keyword>
<dbReference type="InterPro" id="IPR001046">
    <property type="entry name" value="NRAMP_fam"/>
</dbReference>
<feature type="transmembrane region" description="Helical" evidence="6">
    <location>
        <begin position="151"/>
        <end position="168"/>
    </location>
</feature>
<protein>
    <recommendedName>
        <fullName evidence="9">Manganese transport protein MntH</fullName>
    </recommendedName>
</protein>
<evidence type="ECO:0000256" key="1">
    <source>
        <dbReference type="ARBA" id="ARBA00004141"/>
    </source>
</evidence>
<keyword evidence="3 6" id="KW-0812">Transmembrane</keyword>
<dbReference type="GO" id="GO:0034755">
    <property type="term" value="P:iron ion transmembrane transport"/>
    <property type="evidence" value="ECO:0007669"/>
    <property type="project" value="TreeGrafter"/>
</dbReference>
<feature type="transmembrane region" description="Helical" evidence="6">
    <location>
        <begin position="390"/>
        <end position="411"/>
    </location>
</feature>
<dbReference type="AlphaFoldDB" id="C0CN75"/>
<dbReference type="eggNOG" id="COG1914">
    <property type="taxonomic scope" value="Bacteria"/>
</dbReference>
<accession>C0CN75</accession>
<dbReference type="RefSeq" id="WP_005949573.1">
    <property type="nucleotide sequence ID" value="NZ_CP136423.1"/>
</dbReference>
<dbReference type="PRINTS" id="PR00447">
    <property type="entry name" value="NATRESASSCMP"/>
</dbReference>
<feature type="transmembrane region" description="Helical" evidence="6">
    <location>
        <begin position="320"/>
        <end position="340"/>
    </location>
</feature>
<feature type="transmembrane region" description="Helical" evidence="6">
    <location>
        <begin position="12"/>
        <end position="32"/>
    </location>
</feature>
<feature type="transmembrane region" description="Helical" evidence="6">
    <location>
        <begin position="188"/>
        <end position="211"/>
    </location>
</feature>
<feature type="transmembrane region" description="Helical" evidence="6">
    <location>
        <begin position="38"/>
        <end position="59"/>
    </location>
</feature>
<evidence type="ECO:0008006" key="9">
    <source>
        <dbReference type="Google" id="ProtNLM"/>
    </source>
</evidence>
<dbReference type="GeneID" id="86821076"/>
<dbReference type="GO" id="GO:0015086">
    <property type="term" value="F:cadmium ion transmembrane transporter activity"/>
    <property type="evidence" value="ECO:0007669"/>
    <property type="project" value="TreeGrafter"/>
</dbReference>
<dbReference type="HOGENOM" id="CLU_020088_6_3_9"/>
<feature type="transmembrane region" description="Helical" evidence="6">
    <location>
        <begin position="85"/>
        <end position="103"/>
    </location>
</feature>
<evidence type="ECO:0000313" key="7">
    <source>
        <dbReference type="EMBL" id="EEG48785.1"/>
    </source>
</evidence>
<keyword evidence="5 6" id="KW-0472">Membrane</keyword>
<evidence type="ECO:0000313" key="8">
    <source>
        <dbReference type="Proteomes" id="UP000003100"/>
    </source>
</evidence>
<dbReference type="NCBIfam" id="NF037982">
    <property type="entry name" value="Nramp_1"/>
    <property type="match status" value="1"/>
</dbReference>
<feature type="transmembrane region" description="Helical" evidence="6">
    <location>
        <begin position="274"/>
        <end position="299"/>
    </location>
</feature>
<organism evidence="7 8">
    <name type="scientific">Blautia hydrogenotrophica (strain DSM 10507 / JCM 14656 / S5a33)</name>
    <name type="common">Ruminococcus hydrogenotrophicus</name>
    <dbReference type="NCBI Taxonomy" id="476272"/>
    <lineage>
        <taxon>Bacteria</taxon>
        <taxon>Bacillati</taxon>
        <taxon>Bacillota</taxon>
        <taxon>Clostridia</taxon>
        <taxon>Lachnospirales</taxon>
        <taxon>Lachnospiraceae</taxon>
        <taxon>Blautia</taxon>
    </lineage>
</organism>
<reference evidence="7 8" key="1">
    <citation type="submission" date="2009-01" db="EMBL/GenBank/DDBJ databases">
        <authorList>
            <person name="Fulton L."/>
            <person name="Clifton S."/>
            <person name="Fulton B."/>
            <person name="Xu J."/>
            <person name="Minx P."/>
            <person name="Pepin K.H."/>
            <person name="Johnson M."/>
            <person name="Bhonagiri V."/>
            <person name="Nash W.E."/>
            <person name="Mardis E.R."/>
            <person name="Wilson R.K."/>
        </authorList>
    </citation>
    <scope>NUCLEOTIDE SEQUENCE [LARGE SCALE GENOMIC DNA]</scope>
    <source>
        <strain evidence="8">DSM 10507 / JCM 14656 / S5a33</strain>
    </source>
</reference>
<dbReference type="GO" id="GO:0005886">
    <property type="term" value="C:plasma membrane"/>
    <property type="evidence" value="ECO:0007669"/>
    <property type="project" value="TreeGrafter"/>
</dbReference>
<feature type="transmembrane region" description="Helical" evidence="6">
    <location>
        <begin position="232"/>
        <end position="254"/>
    </location>
</feature>
<comment type="subcellular location">
    <subcellularLocation>
        <location evidence="1">Membrane</location>
        <topology evidence="1">Multi-pass membrane protein</topology>
    </subcellularLocation>
</comment>
<keyword evidence="2" id="KW-0813">Transport</keyword>
<evidence type="ECO:0000256" key="6">
    <source>
        <dbReference type="SAM" id="Phobius"/>
    </source>
</evidence>
<dbReference type="Pfam" id="PF01566">
    <property type="entry name" value="Nramp"/>
    <property type="match status" value="1"/>
</dbReference>
<evidence type="ECO:0000256" key="2">
    <source>
        <dbReference type="ARBA" id="ARBA00022448"/>
    </source>
</evidence>